<dbReference type="PROSITE" id="PS51084">
    <property type="entry name" value="HIT_2"/>
    <property type="match status" value="1"/>
</dbReference>
<feature type="compositionally biased region" description="Low complexity" evidence="4">
    <location>
        <begin position="1"/>
        <end position="10"/>
    </location>
</feature>
<feature type="domain" description="HIT" evidence="5">
    <location>
        <begin position="63"/>
        <end position="171"/>
    </location>
</feature>
<evidence type="ECO:0000313" key="7">
    <source>
        <dbReference type="Proteomes" id="UP000748108"/>
    </source>
</evidence>
<evidence type="ECO:0000313" key="6">
    <source>
        <dbReference type="EMBL" id="MBT9283048.1"/>
    </source>
</evidence>
<organism evidence="6 7">
    <name type="scientific">Hydrogenibacillus schlegelii</name>
    <name type="common">Bacillus schlegelii</name>
    <dbReference type="NCBI Taxonomy" id="1484"/>
    <lineage>
        <taxon>Bacteria</taxon>
        <taxon>Bacillati</taxon>
        <taxon>Bacillota</taxon>
        <taxon>Bacilli</taxon>
        <taxon>Bacillales</taxon>
        <taxon>Bacillales Family X. Incertae Sedis</taxon>
        <taxon>Hydrogenibacillus</taxon>
    </lineage>
</organism>
<dbReference type="AlphaFoldDB" id="A0A947CYP0"/>
<protein>
    <submittedName>
        <fullName evidence="6">Histidine triad nucleotide-binding protein</fullName>
    </submittedName>
</protein>
<dbReference type="SUPFAM" id="SSF54197">
    <property type="entry name" value="HIT-like"/>
    <property type="match status" value="1"/>
</dbReference>
<proteinExistence type="predicted"/>
<gene>
    <name evidence="6" type="ORF">KM312_10485</name>
</gene>
<feature type="active site" description="Tele-AMP-histidine intermediate" evidence="1">
    <location>
        <position position="158"/>
    </location>
</feature>
<dbReference type="CDD" id="cd01276">
    <property type="entry name" value="PKCI_related"/>
    <property type="match status" value="1"/>
</dbReference>
<feature type="region of interest" description="Disordered" evidence="4">
    <location>
        <begin position="1"/>
        <end position="54"/>
    </location>
</feature>
<dbReference type="PRINTS" id="PR00332">
    <property type="entry name" value="HISTRIAD"/>
</dbReference>
<dbReference type="Gene3D" id="3.30.428.10">
    <property type="entry name" value="HIT-like"/>
    <property type="match status" value="1"/>
</dbReference>
<evidence type="ECO:0000256" key="2">
    <source>
        <dbReference type="PIRSR" id="PIRSR601310-3"/>
    </source>
</evidence>
<dbReference type="InterPro" id="IPR036265">
    <property type="entry name" value="HIT-like_sf"/>
</dbReference>
<name>A0A947CYP0_HYDSH</name>
<dbReference type="EMBL" id="JAHHQF010000071">
    <property type="protein sequence ID" value="MBT9283048.1"/>
    <property type="molecule type" value="Genomic_DNA"/>
</dbReference>
<sequence>MPPGSASGRSAIGGRGSAEGSRRSSAGAGRRRVPNGRRRVCGTHPGRTKNQTEGRPVHEENCVFCKIIRGELPSKKVYEDDETLAFHDINPIAPVHVLVVPKRHISSVMALTDDDAALIGRIHRTIREVAKVTGVAETGFRVITNTGPHGQQTVFHLHYHVIGGRQLSWTM</sequence>
<evidence type="ECO:0000256" key="1">
    <source>
        <dbReference type="PIRSR" id="PIRSR601310-1"/>
    </source>
</evidence>
<reference evidence="6" key="1">
    <citation type="journal article" date="2021" name="Microbiology">
        <title>Metagenomic Analysis of the Microbial Community in the Underground Coal Fire Area (Kemerovo Region, Russia) Revealed Predominance of Thermophilic Members of the Phyla Deinococcus-thermus, Aquificae, and Firmicutes.</title>
        <authorList>
            <person name="Kadnikov V."/>
            <person name="Mardanov A.V."/>
            <person name="Beletsky A.V."/>
            <person name="Karnachuk O.V."/>
            <person name="Ravin N.V."/>
        </authorList>
    </citation>
    <scope>NUCLEOTIDE SEQUENCE</scope>
    <source>
        <strain evidence="6">RBS10-49</strain>
    </source>
</reference>
<feature type="short sequence motif" description="Histidine triad motif" evidence="2 3">
    <location>
        <begin position="156"/>
        <end position="160"/>
    </location>
</feature>
<evidence type="ECO:0000256" key="3">
    <source>
        <dbReference type="PROSITE-ProRule" id="PRU00464"/>
    </source>
</evidence>
<feature type="compositionally biased region" description="Basic residues" evidence="4">
    <location>
        <begin position="29"/>
        <end position="41"/>
    </location>
</feature>
<comment type="caution">
    <text evidence="6">The sequence shown here is derived from an EMBL/GenBank/DDBJ whole genome shotgun (WGS) entry which is preliminary data.</text>
</comment>
<dbReference type="PANTHER" id="PTHR23089">
    <property type="entry name" value="HISTIDINE TRIAD HIT PROTEIN"/>
    <property type="match status" value="1"/>
</dbReference>
<evidence type="ECO:0000256" key="4">
    <source>
        <dbReference type="SAM" id="MobiDB-lite"/>
    </source>
</evidence>
<dbReference type="Proteomes" id="UP000748108">
    <property type="component" value="Unassembled WGS sequence"/>
</dbReference>
<accession>A0A947CYP0</accession>
<dbReference type="InterPro" id="IPR011146">
    <property type="entry name" value="HIT-like"/>
</dbReference>
<dbReference type="GO" id="GO:0003824">
    <property type="term" value="F:catalytic activity"/>
    <property type="evidence" value="ECO:0007669"/>
    <property type="project" value="InterPro"/>
</dbReference>
<evidence type="ECO:0000259" key="5">
    <source>
        <dbReference type="PROSITE" id="PS51084"/>
    </source>
</evidence>
<dbReference type="Pfam" id="PF11969">
    <property type="entry name" value="DcpS_C"/>
    <property type="match status" value="1"/>
</dbReference>
<dbReference type="InterPro" id="IPR001310">
    <property type="entry name" value="Histidine_triad_HIT"/>
</dbReference>